<organism evidence="1 2">
    <name type="scientific">Bacillus aerolatus</name>
    <dbReference type="NCBI Taxonomy" id="2653354"/>
    <lineage>
        <taxon>Bacteria</taxon>
        <taxon>Bacillati</taxon>
        <taxon>Bacillota</taxon>
        <taxon>Bacilli</taxon>
        <taxon>Bacillales</taxon>
        <taxon>Bacillaceae</taxon>
        <taxon>Bacillus</taxon>
    </lineage>
</organism>
<proteinExistence type="predicted"/>
<protein>
    <submittedName>
        <fullName evidence="1">Uncharacterized protein</fullName>
    </submittedName>
</protein>
<comment type="caution">
    <text evidence="1">The sequence shown here is derived from an EMBL/GenBank/DDBJ whole genome shotgun (WGS) entry which is preliminary data.</text>
</comment>
<dbReference type="EMBL" id="WEIO01000001">
    <property type="protein sequence ID" value="KAB7709013.1"/>
    <property type="molecule type" value="Genomic_DNA"/>
</dbReference>
<sequence length="62" mass="6708">MAEKQTSIVAIVTTKQENIKGGAPTFTVENKETLQKTSTSIAKILGATAHEINPDTIIIVRR</sequence>
<keyword evidence="2" id="KW-1185">Reference proteome</keyword>
<reference evidence="1 2" key="1">
    <citation type="submission" date="2019-10" db="EMBL/GenBank/DDBJ databases">
        <title>Bacillus aerolatum sp. nov., isolated from bioaerosol of sport playgrounds.</title>
        <authorList>
            <person name="Chen P."/>
            <person name="Zhang G."/>
        </authorList>
    </citation>
    <scope>NUCLEOTIDE SEQUENCE [LARGE SCALE GENOMIC DNA]</scope>
    <source>
        <strain evidence="1 2">CX253</strain>
    </source>
</reference>
<dbReference type="InterPro" id="IPR054055">
    <property type="entry name" value="YpzH"/>
</dbReference>
<dbReference type="Pfam" id="PF21835">
    <property type="entry name" value="YIEGIA_cap"/>
    <property type="match status" value="1"/>
</dbReference>
<accession>A0A6I1FVR0</accession>
<evidence type="ECO:0000313" key="1">
    <source>
        <dbReference type="EMBL" id="KAB7709013.1"/>
    </source>
</evidence>
<evidence type="ECO:0000313" key="2">
    <source>
        <dbReference type="Proteomes" id="UP000429595"/>
    </source>
</evidence>
<dbReference type="RefSeq" id="WP_152149539.1">
    <property type="nucleotide sequence ID" value="NZ_WEIO01000001.1"/>
</dbReference>
<gene>
    <name evidence="1" type="ORF">F9802_02445</name>
</gene>
<name>A0A6I1FVR0_9BACI</name>
<dbReference type="Proteomes" id="UP000429595">
    <property type="component" value="Unassembled WGS sequence"/>
</dbReference>
<dbReference type="AlphaFoldDB" id="A0A6I1FVR0"/>